<evidence type="ECO:0000313" key="8">
    <source>
        <dbReference type="Proteomes" id="UP000642265"/>
    </source>
</evidence>
<feature type="domain" description="JAB" evidence="6">
    <location>
        <begin position="10"/>
        <end position="123"/>
    </location>
</feature>
<reference evidence="7" key="2">
    <citation type="submission" date="2020-10" db="EMBL/GenBank/DDBJ databases">
        <title>Enrichment of novel Verrucomicrobia, Bacteroidetes and Krumholzibacteria in an oxygen-limited, methane- and iron-fed bioreactor inoculated with Bothnian Sea sediments.</title>
        <authorList>
            <person name="Martins P.D."/>
            <person name="de Jong A."/>
            <person name="Lenstra W.K."/>
            <person name="van Helmond N.A.G.M."/>
            <person name="Slomp C.P."/>
            <person name="Jetten M.S.M."/>
            <person name="Welte C.U."/>
            <person name="Rasigraf O."/>
        </authorList>
    </citation>
    <scope>NUCLEOTIDE SEQUENCE</scope>
    <source>
        <strain evidence="7">MAG47</strain>
    </source>
</reference>
<evidence type="ECO:0000256" key="5">
    <source>
        <dbReference type="ARBA" id="ARBA00023049"/>
    </source>
</evidence>
<dbReference type="GO" id="GO:0006508">
    <property type="term" value="P:proteolysis"/>
    <property type="evidence" value="ECO:0007669"/>
    <property type="project" value="UniProtKB-KW"/>
</dbReference>
<dbReference type="EMBL" id="JACZKO010000045">
    <property type="protein sequence ID" value="MBE0562598.1"/>
    <property type="molecule type" value="Genomic_DNA"/>
</dbReference>
<proteinExistence type="predicted"/>
<dbReference type="GO" id="GO:0046872">
    <property type="term" value="F:metal ion binding"/>
    <property type="evidence" value="ECO:0007669"/>
    <property type="project" value="UniProtKB-KW"/>
</dbReference>
<dbReference type="AlphaFoldDB" id="A0A8I0N8R1"/>
<keyword evidence="4" id="KW-0862">Zinc</keyword>
<organism evidence="7 8">
    <name type="scientific">Brucella anthropi</name>
    <name type="common">Ochrobactrum anthropi</name>
    <dbReference type="NCBI Taxonomy" id="529"/>
    <lineage>
        <taxon>Bacteria</taxon>
        <taxon>Pseudomonadati</taxon>
        <taxon>Pseudomonadota</taxon>
        <taxon>Alphaproteobacteria</taxon>
        <taxon>Hyphomicrobiales</taxon>
        <taxon>Brucellaceae</taxon>
        <taxon>Brucella/Ochrobactrum group</taxon>
        <taxon>Brucella</taxon>
    </lineage>
</organism>
<keyword evidence="5" id="KW-0482">Metalloprotease</keyword>
<keyword evidence="1" id="KW-0645">Protease</keyword>
<keyword evidence="3" id="KW-0378">Hydrolase</keyword>
<gene>
    <name evidence="7" type="ORF">IH622_17485</name>
</gene>
<evidence type="ECO:0000256" key="3">
    <source>
        <dbReference type="ARBA" id="ARBA00022801"/>
    </source>
</evidence>
<evidence type="ECO:0000313" key="7">
    <source>
        <dbReference type="EMBL" id="MBE0562598.1"/>
    </source>
</evidence>
<dbReference type="Pfam" id="PF14464">
    <property type="entry name" value="Prok-JAB"/>
    <property type="match status" value="1"/>
</dbReference>
<comment type="caution">
    <text evidence="7">The sequence shown here is derived from an EMBL/GenBank/DDBJ whole genome shotgun (WGS) entry which is preliminary data.</text>
</comment>
<sequence length="152" mass="17178">MRVTLSRQIRDRMKLPLRRAGSREIGGILMGQEIASGHFSVLDFSVDEASGADAHFVRDADHHRHALDAFFDRTGHNYQAFNYLGEWHSHPSFPVRPSLTDVRSMQELVDGERGIGFAVLLIVKLGFWGRFNASASLHRRALPPEMIDLRAN</sequence>
<protein>
    <submittedName>
        <fullName evidence="7">Mov34/MPN/PAD-1 family protein</fullName>
    </submittedName>
</protein>
<dbReference type="Gene3D" id="3.40.140.10">
    <property type="entry name" value="Cytidine Deaminase, domain 2"/>
    <property type="match status" value="1"/>
</dbReference>
<reference evidence="7" key="1">
    <citation type="submission" date="2020-09" db="EMBL/GenBank/DDBJ databases">
        <authorList>
            <person name="Dalcin Martins P."/>
        </authorList>
    </citation>
    <scope>NUCLEOTIDE SEQUENCE</scope>
    <source>
        <strain evidence="7">MAG47</strain>
    </source>
</reference>
<evidence type="ECO:0000256" key="1">
    <source>
        <dbReference type="ARBA" id="ARBA00022670"/>
    </source>
</evidence>
<name>A0A8I0N8R1_BRUAN</name>
<dbReference type="SUPFAM" id="SSF102712">
    <property type="entry name" value="JAB1/MPN domain"/>
    <property type="match status" value="1"/>
</dbReference>
<accession>A0A8I0N8R1</accession>
<dbReference type="Proteomes" id="UP000642265">
    <property type="component" value="Unassembled WGS sequence"/>
</dbReference>
<evidence type="ECO:0000259" key="6">
    <source>
        <dbReference type="Pfam" id="PF14464"/>
    </source>
</evidence>
<evidence type="ECO:0000256" key="2">
    <source>
        <dbReference type="ARBA" id="ARBA00022723"/>
    </source>
</evidence>
<dbReference type="InterPro" id="IPR028090">
    <property type="entry name" value="JAB_dom_prok"/>
</dbReference>
<keyword evidence="2" id="KW-0479">Metal-binding</keyword>
<evidence type="ECO:0000256" key="4">
    <source>
        <dbReference type="ARBA" id="ARBA00022833"/>
    </source>
</evidence>
<dbReference type="GO" id="GO:0008237">
    <property type="term" value="F:metallopeptidase activity"/>
    <property type="evidence" value="ECO:0007669"/>
    <property type="project" value="UniProtKB-KW"/>
</dbReference>